<name>A0ABT0W907_9BACI</name>
<comment type="caution">
    <text evidence="2">The sequence shown here is derived from an EMBL/GenBank/DDBJ whole genome shotgun (WGS) entry which is preliminary data.</text>
</comment>
<proteinExistence type="predicted"/>
<keyword evidence="1" id="KW-0732">Signal</keyword>
<sequence>MLHLKKGFLFFVSVMVCLGIIAGCSSSTSEKTGGTDGKVTLRMVESLTSPTRTKLLREMLNKFEAANPTIKVDLISPPLQSADEKITQMLMAKQDIDVLEVREQTVKNWRMTSLSKIYPHIQANGRTGII</sequence>
<dbReference type="Gene3D" id="3.40.190.10">
    <property type="entry name" value="Periplasmic binding protein-like II"/>
    <property type="match status" value="1"/>
</dbReference>
<evidence type="ECO:0008006" key="4">
    <source>
        <dbReference type="Google" id="ProtNLM"/>
    </source>
</evidence>
<feature type="chain" id="PRO_5045680730" description="ABC transporter substrate-binding protein" evidence="1">
    <location>
        <begin position="23"/>
        <end position="130"/>
    </location>
</feature>
<dbReference type="SUPFAM" id="SSF53850">
    <property type="entry name" value="Periplasmic binding protein-like II"/>
    <property type="match status" value="1"/>
</dbReference>
<evidence type="ECO:0000313" key="2">
    <source>
        <dbReference type="EMBL" id="MCM2532799.1"/>
    </source>
</evidence>
<reference evidence="2 3" key="1">
    <citation type="submission" date="2022-06" db="EMBL/GenBank/DDBJ databases">
        <authorList>
            <person name="Jeon C.O."/>
        </authorList>
    </citation>
    <scope>NUCLEOTIDE SEQUENCE [LARGE SCALE GENOMIC DNA]</scope>
    <source>
        <strain evidence="2 3">KCTC 13943</strain>
    </source>
</reference>
<protein>
    <recommendedName>
        <fullName evidence="4">ABC transporter substrate-binding protein</fullName>
    </recommendedName>
</protein>
<dbReference type="PROSITE" id="PS51257">
    <property type="entry name" value="PROKAR_LIPOPROTEIN"/>
    <property type="match status" value="1"/>
</dbReference>
<evidence type="ECO:0000256" key="1">
    <source>
        <dbReference type="SAM" id="SignalP"/>
    </source>
</evidence>
<feature type="signal peptide" evidence="1">
    <location>
        <begin position="1"/>
        <end position="22"/>
    </location>
</feature>
<evidence type="ECO:0000313" key="3">
    <source>
        <dbReference type="Proteomes" id="UP001523262"/>
    </source>
</evidence>
<dbReference type="EMBL" id="JAMQCR010000001">
    <property type="protein sequence ID" value="MCM2532799.1"/>
    <property type="molecule type" value="Genomic_DNA"/>
</dbReference>
<accession>A0ABT0W907</accession>
<keyword evidence="3" id="KW-1185">Reference proteome</keyword>
<organism evidence="2 3">
    <name type="scientific">Neobacillus pocheonensis</name>
    <dbReference type="NCBI Taxonomy" id="363869"/>
    <lineage>
        <taxon>Bacteria</taxon>
        <taxon>Bacillati</taxon>
        <taxon>Bacillota</taxon>
        <taxon>Bacilli</taxon>
        <taxon>Bacillales</taxon>
        <taxon>Bacillaceae</taxon>
        <taxon>Neobacillus</taxon>
    </lineage>
</organism>
<dbReference type="Proteomes" id="UP001523262">
    <property type="component" value="Unassembled WGS sequence"/>
</dbReference>
<gene>
    <name evidence="2" type="ORF">NDK43_10885</name>
</gene>